<protein>
    <submittedName>
        <fullName evidence="6">LysR family transcriptional regulator</fullName>
    </submittedName>
</protein>
<dbReference type="GO" id="GO:0032993">
    <property type="term" value="C:protein-DNA complex"/>
    <property type="evidence" value="ECO:0007669"/>
    <property type="project" value="TreeGrafter"/>
</dbReference>
<dbReference type="GO" id="GO:0003677">
    <property type="term" value="F:DNA binding"/>
    <property type="evidence" value="ECO:0007669"/>
    <property type="project" value="UniProtKB-KW"/>
</dbReference>
<dbReference type="SUPFAM" id="SSF46785">
    <property type="entry name" value="Winged helix' DNA-binding domain"/>
    <property type="match status" value="1"/>
</dbReference>
<reference evidence="6 7" key="1">
    <citation type="submission" date="2019-07" db="EMBL/GenBank/DDBJ databases">
        <title>Novel species isolated from glacier.</title>
        <authorList>
            <person name="Liu Q."/>
            <person name="Xin Y.-H."/>
        </authorList>
    </citation>
    <scope>NUCLEOTIDE SEQUENCE [LARGE SCALE GENOMIC DNA]</scope>
    <source>
        <strain evidence="6 7">LB1R16</strain>
    </source>
</reference>
<dbReference type="Pfam" id="PF03466">
    <property type="entry name" value="LysR_substrate"/>
    <property type="match status" value="1"/>
</dbReference>
<dbReference type="Gene3D" id="3.40.190.10">
    <property type="entry name" value="Periplasmic binding protein-like II"/>
    <property type="match status" value="2"/>
</dbReference>
<evidence type="ECO:0000259" key="5">
    <source>
        <dbReference type="PROSITE" id="PS50931"/>
    </source>
</evidence>
<comment type="similarity">
    <text evidence="1">Belongs to the LysR transcriptional regulatory family.</text>
</comment>
<dbReference type="InterPro" id="IPR036388">
    <property type="entry name" value="WH-like_DNA-bd_sf"/>
</dbReference>
<dbReference type="GO" id="GO:0003700">
    <property type="term" value="F:DNA-binding transcription factor activity"/>
    <property type="evidence" value="ECO:0007669"/>
    <property type="project" value="InterPro"/>
</dbReference>
<accession>A0A552UF32</accession>
<dbReference type="InterPro" id="IPR000847">
    <property type="entry name" value="LysR_HTH_N"/>
</dbReference>
<feature type="domain" description="HTH lysR-type" evidence="5">
    <location>
        <begin position="5"/>
        <end position="62"/>
    </location>
</feature>
<evidence type="ECO:0000256" key="3">
    <source>
        <dbReference type="ARBA" id="ARBA00023125"/>
    </source>
</evidence>
<keyword evidence="2" id="KW-0805">Transcription regulation</keyword>
<keyword evidence="7" id="KW-1185">Reference proteome</keyword>
<dbReference type="PROSITE" id="PS50931">
    <property type="entry name" value="HTH_LYSR"/>
    <property type="match status" value="1"/>
</dbReference>
<dbReference type="AlphaFoldDB" id="A0A552UF32"/>
<dbReference type="InterPro" id="IPR005119">
    <property type="entry name" value="LysR_subst-bd"/>
</dbReference>
<dbReference type="PANTHER" id="PTHR30346">
    <property type="entry name" value="TRANSCRIPTIONAL DUAL REGULATOR HCAR-RELATED"/>
    <property type="match status" value="1"/>
</dbReference>
<evidence type="ECO:0000256" key="1">
    <source>
        <dbReference type="ARBA" id="ARBA00009437"/>
    </source>
</evidence>
<evidence type="ECO:0000313" key="7">
    <source>
        <dbReference type="Proteomes" id="UP000317894"/>
    </source>
</evidence>
<dbReference type="Pfam" id="PF00126">
    <property type="entry name" value="HTH_1"/>
    <property type="match status" value="1"/>
</dbReference>
<dbReference type="RefSeq" id="WP_143554382.1">
    <property type="nucleotide sequence ID" value="NZ_VJWA01000001.1"/>
</dbReference>
<dbReference type="FunFam" id="1.10.10.10:FF:000001">
    <property type="entry name" value="LysR family transcriptional regulator"/>
    <property type="match status" value="1"/>
</dbReference>
<dbReference type="Proteomes" id="UP000317894">
    <property type="component" value="Unassembled WGS sequence"/>
</dbReference>
<dbReference type="CDD" id="cd08411">
    <property type="entry name" value="PBP2_OxyR"/>
    <property type="match status" value="1"/>
</dbReference>
<proteinExistence type="inferred from homology"/>
<dbReference type="OrthoDB" id="9775392at2"/>
<dbReference type="EMBL" id="VJWA01000001">
    <property type="protein sequence ID" value="TRW16838.1"/>
    <property type="molecule type" value="Genomic_DNA"/>
</dbReference>
<gene>
    <name evidence="6" type="ORF">FMM06_01115</name>
</gene>
<evidence type="ECO:0000313" key="6">
    <source>
        <dbReference type="EMBL" id="TRW16838.1"/>
    </source>
</evidence>
<name>A0A552UF32_9SPHN</name>
<sequence length="315" mass="32552">MTPLPSLRQLRYLAALHDLGHFGQAAAACFVSQSTLSAGIAELERVLGVTLVERNRRTVRFTAIGTEIARRGGQLVRDGEALVEAARAAGRPLVGEVRLAVIPTVAPFVLPRLVPRLHADWPELVVRLREAQTPVALGALHHGDVDCVLLALPFDCGEVEEAAIVTEPLLLGVPAAEAGDFTAPVAADAIDPARLLLLEDGHCLRDHALAACNLSRAPAGGAMTGTSLHTIVQMVGAGLGTTLLPQMAIDAGIAAGADIAVRALAGGVAYRRIALVWRKGSARAADFGLLAGTIRSVVSGASGSAAARRAARSAT</sequence>
<dbReference type="Gene3D" id="1.10.10.10">
    <property type="entry name" value="Winged helix-like DNA-binding domain superfamily/Winged helix DNA-binding domain"/>
    <property type="match status" value="1"/>
</dbReference>
<evidence type="ECO:0000256" key="2">
    <source>
        <dbReference type="ARBA" id="ARBA00023015"/>
    </source>
</evidence>
<dbReference type="InterPro" id="IPR036390">
    <property type="entry name" value="WH_DNA-bd_sf"/>
</dbReference>
<dbReference type="PANTHER" id="PTHR30346:SF10">
    <property type="entry name" value="TRANSCRIPTIONAL REGULATOR OF OXIDATIVE STRESS OXYR"/>
    <property type="match status" value="1"/>
</dbReference>
<dbReference type="SUPFAM" id="SSF53850">
    <property type="entry name" value="Periplasmic binding protein-like II"/>
    <property type="match status" value="1"/>
</dbReference>
<evidence type="ECO:0000256" key="4">
    <source>
        <dbReference type="ARBA" id="ARBA00023163"/>
    </source>
</evidence>
<keyword evidence="4" id="KW-0804">Transcription</keyword>
<organism evidence="6 7">
    <name type="scientific">Glacieibacterium frigidum</name>
    <dbReference type="NCBI Taxonomy" id="2593303"/>
    <lineage>
        <taxon>Bacteria</taxon>
        <taxon>Pseudomonadati</taxon>
        <taxon>Pseudomonadota</taxon>
        <taxon>Alphaproteobacteria</taxon>
        <taxon>Sphingomonadales</taxon>
        <taxon>Sphingosinicellaceae</taxon>
        <taxon>Glacieibacterium</taxon>
    </lineage>
</organism>
<keyword evidence="3" id="KW-0238">DNA-binding</keyword>
<comment type="caution">
    <text evidence="6">The sequence shown here is derived from an EMBL/GenBank/DDBJ whole genome shotgun (WGS) entry which is preliminary data.</text>
</comment>